<accession>A0A1M4EKG7</accession>
<feature type="chain" id="PRO_5012069986" description="Secreted protein" evidence="1">
    <location>
        <begin position="23"/>
        <end position="94"/>
    </location>
</feature>
<reference evidence="2" key="1">
    <citation type="submission" date="2016-04" db="EMBL/GenBank/DDBJ databases">
        <authorList>
            <person name="Evans L.H."/>
            <person name="Alamgir A."/>
            <person name="Owens N."/>
            <person name="Weber N.D."/>
            <person name="Virtaneva K."/>
            <person name="Barbian K."/>
            <person name="Babar A."/>
            <person name="Rosenke K."/>
        </authorList>
    </citation>
    <scope>NUCLEOTIDE SEQUENCE</scope>
    <source>
        <strain evidence="2">Nono1</strain>
    </source>
</reference>
<name>A0A1M4EKG7_9ACTN</name>
<dbReference type="EMBL" id="LT559118">
    <property type="protein sequence ID" value="SBO99326.1"/>
    <property type="molecule type" value="Genomic_DNA"/>
</dbReference>
<dbReference type="GO" id="GO:0015066">
    <property type="term" value="F:alpha-amylase inhibitor activity"/>
    <property type="evidence" value="ECO:0007669"/>
    <property type="project" value="InterPro"/>
</dbReference>
<sequence>MSLLALLASPVLVSVTGGPVTAAARAGTAPDCIARVADEQPHGLIVWLRNGCGRTMRVKVIIRGGFDGPCVALANGKSREWTFEMGSYDKTVTC</sequence>
<dbReference type="SUPFAM" id="SSF49498">
    <property type="entry name" value="alpha-Amylase inhibitor tendamistat"/>
    <property type="match status" value="1"/>
</dbReference>
<dbReference type="RefSeq" id="WP_225268017.1">
    <property type="nucleotide sequence ID" value="NZ_CP084058.1"/>
</dbReference>
<gene>
    <name evidence="2" type="ORF">BN4615_P8842</name>
</gene>
<evidence type="ECO:0000313" key="2">
    <source>
        <dbReference type="EMBL" id="SBO99326.1"/>
    </source>
</evidence>
<feature type="signal peptide" evidence="1">
    <location>
        <begin position="1"/>
        <end position="22"/>
    </location>
</feature>
<dbReference type="InterPro" id="IPR036379">
    <property type="entry name" value="A-amylase_inhib_sf"/>
</dbReference>
<keyword evidence="1" id="KW-0732">Signal</keyword>
<evidence type="ECO:0008006" key="3">
    <source>
        <dbReference type="Google" id="ProtNLM"/>
    </source>
</evidence>
<evidence type="ECO:0000256" key="1">
    <source>
        <dbReference type="SAM" id="SignalP"/>
    </source>
</evidence>
<protein>
    <recommendedName>
        <fullName evidence="3">Secreted protein</fullName>
    </recommendedName>
</protein>
<organism evidence="2">
    <name type="scientific">Nonomuraea gerenzanensis</name>
    <dbReference type="NCBI Taxonomy" id="93944"/>
    <lineage>
        <taxon>Bacteria</taxon>
        <taxon>Bacillati</taxon>
        <taxon>Actinomycetota</taxon>
        <taxon>Actinomycetes</taxon>
        <taxon>Streptosporangiales</taxon>
        <taxon>Streptosporangiaceae</taxon>
        <taxon>Nonomuraea</taxon>
    </lineage>
</organism>
<dbReference type="Gene3D" id="2.60.40.20">
    <property type="entry name" value="Alpha-amylase inhibitor"/>
    <property type="match status" value="1"/>
</dbReference>
<dbReference type="AlphaFoldDB" id="A0A1M4EKG7"/>
<proteinExistence type="predicted"/>